<name>A0ABV9PMM1_9FLAO</name>
<keyword evidence="1" id="KW-1133">Transmembrane helix</keyword>
<reference evidence="3" key="1">
    <citation type="journal article" date="2019" name="Int. J. Syst. Evol. Microbiol.">
        <title>The Global Catalogue of Microorganisms (GCM) 10K type strain sequencing project: providing services to taxonomists for standard genome sequencing and annotation.</title>
        <authorList>
            <consortium name="The Broad Institute Genomics Platform"/>
            <consortium name="The Broad Institute Genome Sequencing Center for Infectious Disease"/>
            <person name="Wu L."/>
            <person name="Ma J."/>
        </authorList>
    </citation>
    <scope>NUCLEOTIDE SEQUENCE [LARGE SCALE GENOMIC DNA]</scope>
    <source>
        <strain evidence="3">WYCCWR 13023</strain>
    </source>
</reference>
<keyword evidence="1" id="KW-0472">Membrane</keyword>
<gene>
    <name evidence="2" type="ORF">ACFO5S_20440</name>
</gene>
<organism evidence="2 3">
    <name type="scientific">Flavobacterium branchiicola</name>
    <dbReference type="NCBI Taxonomy" id="1114875"/>
    <lineage>
        <taxon>Bacteria</taxon>
        <taxon>Pseudomonadati</taxon>
        <taxon>Bacteroidota</taxon>
        <taxon>Flavobacteriia</taxon>
        <taxon>Flavobacteriales</taxon>
        <taxon>Flavobacteriaceae</taxon>
        <taxon>Flavobacterium</taxon>
    </lineage>
</organism>
<dbReference type="Proteomes" id="UP001595935">
    <property type="component" value="Unassembled WGS sequence"/>
</dbReference>
<evidence type="ECO:0000313" key="3">
    <source>
        <dbReference type="Proteomes" id="UP001595935"/>
    </source>
</evidence>
<protein>
    <submittedName>
        <fullName evidence="2">Uncharacterized protein</fullName>
    </submittedName>
</protein>
<feature type="transmembrane region" description="Helical" evidence="1">
    <location>
        <begin position="311"/>
        <end position="330"/>
    </location>
</feature>
<dbReference type="RefSeq" id="WP_379732369.1">
    <property type="nucleotide sequence ID" value="NZ_JBHSGV010000009.1"/>
</dbReference>
<sequence length="331" mass="38945">MGLENPELKITGIAHLSFYQEVIKNKIHNTIITHSQTLETDSNDLKPGINETNFITNISKKNNLTRDYSGKIIHVDKKALTDDWEFWKKNKIQDVIPEEYKQKKFIKKYESGLAHFEEGLQNSLSHTLLLPQIYDVLYDTNRYENPTSSTKRQVSKLIDDLSIEYCFYPFYIKEEKDMLIMCFETRISNKNQILEKLLPLYKQNKDFSIENYEFKIITKYFLDPASYKINYAELNLTEKMHDNLSYSVTINLSEKEYDIEPLKNMVLNVNKDKTYSKEDYEGINRDSKKETQFDSALEIEKAQKDKSKESIIMVILITIILAIIILFLIYG</sequence>
<comment type="caution">
    <text evidence="2">The sequence shown here is derived from an EMBL/GenBank/DDBJ whole genome shotgun (WGS) entry which is preliminary data.</text>
</comment>
<keyword evidence="1" id="KW-0812">Transmembrane</keyword>
<keyword evidence="3" id="KW-1185">Reference proteome</keyword>
<evidence type="ECO:0000313" key="2">
    <source>
        <dbReference type="EMBL" id="MFC4749833.1"/>
    </source>
</evidence>
<proteinExistence type="predicted"/>
<dbReference type="EMBL" id="JBHSGV010000009">
    <property type="protein sequence ID" value="MFC4749833.1"/>
    <property type="molecule type" value="Genomic_DNA"/>
</dbReference>
<accession>A0ABV9PMM1</accession>
<evidence type="ECO:0000256" key="1">
    <source>
        <dbReference type="SAM" id="Phobius"/>
    </source>
</evidence>